<evidence type="ECO:0000259" key="4">
    <source>
        <dbReference type="Pfam" id="PF24809"/>
    </source>
</evidence>
<reference evidence="5" key="1">
    <citation type="submission" date="2021-03" db="EMBL/GenBank/DDBJ databases">
        <authorList>
            <person name="Tagirdzhanova G."/>
        </authorList>
    </citation>
    <scope>NUCLEOTIDE SEQUENCE</scope>
</reference>
<dbReference type="InterPro" id="IPR053137">
    <property type="entry name" value="NLR-like"/>
</dbReference>
<dbReference type="Gene3D" id="1.25.40.10">
    <property type="entry name" value="Tetratricopeptide repeat domain"/>
    <property type="match status" value="3"/>
</dbReference>
<evidence type="ECO:0000313" key="6">
    <source>
        <dbReference type="Proteomes" id="UP000664521"/>
    </source>
</evidence>
<dbReference type="SUPFAM" id="SSF48452">
    <property type="entry name" value="TPR-like"/>
    <property type="match status" value="3"/>
</dbReference>
<dbReference type="InterPro" id="IPR002182">
    <property type="entry name" value="NB-ARC"/>
</dbReference>
<comment type="caution">
    <text evidence="5">The sequence shown here is derived from an EMBL/GenBank/DDBJ whole genome shotgun (WGS) entry which is preliminary data.</text>
</comment>
<dbReference type="Pfam" id="PF13374">
    <property type="entry name" value="TPR_10"/>
    <property type="match status" value="1"/>
</dbReference>
<feature type="compositionally biased region" description="Basic and acidic residues" evidence="2">
    <location>
        <begin position="1481"/>
        <end position="1504"/>
    </location>
</feature>
<feature type="compositionally biased region" description="Basic residues" evidence="2">
    <location>
        <begin position="650"/>
        <end position="663"/>
    </location>
</feature>
<dbReference type="SMART" id="SM00028">
    <property type="entry name" value="TPR"/>
    <property type="match status" value="8"/>
</dbReference>
<organism evidence="5 6">
    <name type="scientific">Heterodermia speciosa</name>
    <dbReference type="NCBI Taxonomy" id="116794"/>
    <lineage>
        <taxon>Eukaryota</taxon>
        <taxon>Fungi</taxon>
        <taxon>Dikarya</taxon>
        <taxon>Ascomycota</taxon>
        <taxon>Pezizomycotina</taxon>
        <taxon>Lecanoromycetes</taxon>
        <taxon>OSLEUM clade</taxon>
        <taxon>Lecanoromycetidae</taxon>
        <taxon>Caliciales</taxon>
        <taxon>Physciaceae</taxon>
        <taxon>Heterodermia</taxon>
    </lineage>
</organism>
<evidence type="ECO:0008006" key="7">
    <source>
        <dbReference type="Google" id="ProtNLM"/>
    </source>
</evidence>
<keyword evidence="1" id="KW-0802">TPR repeat</keyword>
<evidence type="ECO:0000256" key="2">
    <source>
        <dbReference type="SAM" id="MobiDB-lite"/>
    </source>
</evidence>
<evidence type="ECO:0000259" key="3">
    <source>
        <dbReference type="Pfam" id="PF00931"/>
    </source>
</evidence>
<dbReference type="PANTHER" id="PTHR46082">
    <property type="entry name" value="ATP/GTP-BINDING PROTEIN-RELATED"/>
    <property type="match status" value="1"/>
</dbReference>
<dbReference type="PROSITE" id="PS50005">
    <property type="entry name" value="TPR"/>
    <property type="match status" value="2"/>
</dbReference>
<dbReference type="InterPro" id="IPR027417">
    <property type="entry name" value="P-loop_NTPase"/>
</dbReference>
<dbReference type="InterPro" id="IPR019734">
    <property type="entry name" value="TPR_rpt"/>
</dbReference>
<gene>
    <name evidence="5" type="ORF">HETSPECPRED_003105</name>
</gene>
<protein>
    <recommendedName>
        <fullName evidence="7">NB-ARC domain-containing protein</fullName>
    </recommendedName>
</protein>
<feature type="compositionally biased region" description="Low complexity" evidence="2">
    <location>
        <begin position="1452"/>
        <end position="1467"/>
    </location>
</feature>
<dbReference type="Pfam" id="PF24809">
    <property type="entry name" value="DUF7708"/>
    <property type="match status" value="1"/>
</dbReference>
<dbReference type="PANTHER" id="PTHR46082:SF11">
    <property type="entry name" value="AAA+ ATPASE DOMAIN-CONTAINING PROTEIN-RELATED"/>
    <property type="match status" value="1"/>
</dbReference>
<dbReference type="InterPro" id="IPR056125">
    <property type="entry name" value="DUF7708"/>
</dbReference>
<proteinExistence type="predicted"/>
<feature type="domain" description="DUF7708" evidence="4">
    <location>
        <begin position="82"/>
        <end position="231"/>
    </location>
</feature>
<dbReference type="InterPro" id="IPR011990">
    <property type="entry name" value="TPR-like_helical_dom_sf"/>
</dbReference>
<feature type="repeat" description="TPR" evidence="1">
    <location>
        <begin position="938"/>
        <end position="971"/>
    </location>
</feature>
<dbReference type="GO" id="GO:0043531">
    <property type="term" value="F:ADP binding"/>
    <property type="evidence" value="ECO:0007669"/>
    <property type="project" value="InterPro"/>
</dbReference>
<dbReference type="OrthoDB" id="5986190at2759"/>
<accession>A0A8H3F4U4</accession>
<name>A0A8H3F4U4_9LECA</name>
<keyword evidence="6" id="KW-1185">Reference proteome</keyword>
<sequence length="1504" mass="170533">METSQIMGTSLDQAEQTATAFTVESVYADARVQIERLRASTGVSTRYYDILLQTTSPDEIISKVDSASSLQSDSGRVDKVVGSTMTRIHRYADAIDMIAQSSPQAYGLNIAGLIWGSFKFLLVIAKDISATYDTVVQTLEHVRQSLPSLGALTQIYGGSELQLLYRPLVDIYAAIISLGIKTAEHLSGGTHSLKTVAHSAWSSLQADFEPSLARLADAGQRIEQAASVEHMYATDVIRKNQGSEMLRQDHFRTEVRRHLRETRKGDKYNVNVLPFNDAPMGLLSQTFTGRQEELNQLKLFINTQINDGKPARYAIVGMPGLGKTQLALKTASEYFGQSKTRVVFWVSAATPQRFSQGYSKILELIDHIDRDHSDQSVKMLAAQRWLEQDVASTFQLNHGDFKSVATPSAPLSWLLIFDNVSEGTVPILRHYLPRSNSQGVVLLTTRHIDIAKALVHVDREGQRILNLELPQREDAIRLLCTEFERLDVEEQKSDTSKAEELVLSLGRLPFAISQVASFANQCSKDIDYMLRLCQGEHKLQVLSWDNRLARYEQGSVMAMFETKLQDLNEKDPLTGMLLKILSLMDPESIPVDIWATQTGISEPSSYDPRWVIRNTYKHEYSNDQDKSGSKNEAQQPPSLSAASGSSNKTSTKRLMGRIRAKFGRQKETSRSKTSLSALELTRTDYVSSRSSISDSRSNYWTEQMTDLLNDPIKLPLALQKLQKLTLVDVLEDGQSARMHDLVQLMVRHDMERIDATDSCFDVAALTVQQSLFLSGNPRAPKSWSGYERLLPHLHSLITFHQSMKWCSYNMVWASRMMSTYLRYRGQTNESTKLLSKIITLQEYHHGPEDLDLIRNLFELAATYSDDGEYDQALPLVLRVVACRKEQLGEQHPHYLNALVSLSSIKKSQKKFEEAEALIQEALRGYEKLPDEQDFKRSLAVRNDLGLVYAAQGRHEEAIRVYEKTMSDVEESLDPDDHTSVTLMANLADAYTEAGRQHEAQRLYERALHIRKDPWGIEHPATLEVMEELAGVYDLQAMWDKAEVIRNDILVLEKKQWGDRDPNTLSAMGSLAHAYRYQERYEDCIHLQQSVVDGIRNHFGGDHERTWRARFDLAMYHMGSGKLHDAETIFDEVLLARKRLLGEDHDDTLDSYMALGELRYKQKRLEEAYELLDLALNGQLKSLSSRELTLSATRRIMGDICSGLGRDEKAEELYKSALRGTERIFGWPNPQTVYVMRQLGIFYLERQRWAEAEPLERRAVEGREATEGPNHDWTDSAICGLARALEGLGRYKEAESLRRRVLKIRTEREKPDVEFMVAAKGLLVQNLYLQGDGEGEGIKLHYEILEDQEDYHGVRHPDTDKTRRQVWFHLMQNRKLYLDDLSMCALVLESSLEDLGVNNWYTRLALQIVLGMLHTLGTVEHEEDRIEELHSLVERFSMLGVDIGTRGESRRPSVSFDDLASSTSSSASEEIPLQSDQDAQDYSEKSAELQDDGHVEGGSEKDDFC</sequence>
<feature type="domain" description="NB-ARC" evidence="3">
    <location>
        <begin position="312"/>
        <end position="481"/>
    </location>
</feature>
<evidence type="ECO:0000313" key="5">
    <source>
        <dbReference type="EMBL" id="CAF9917069.1"/>
    </source>
</evidence>
<dbReference type="Pfam" id="PF13424">
    <property type="entry name" value="TPR_12"/>
    <property type="match status" value="4"/>
</dbReference>
<dbReference type="Pfam" id="PF00931">
    <property type="entry name" value="NB-ARC"/>
    <property type="match status" value="1"/>
</dbReference>
<dbReference type="Gene3D" id="3.40.50.300">
    <property type="entry name" value="P-loop containing nucleotide triphosphate hydrolases"/>
    <property type="match status" value="1"/>
</dbReference>
<dbReference type="EMBL" id="CAJPDS010000019">
    <property type="protein sequence ID" value="CAF9917069.1"/>
    <property type="molecule type" value="Genomic_DNA"/>
</dbReference>
<feature type="repeat" description="TPR" evidence="1">
    <location>
        <begin position="980"/>
        <end position="1013"/>
    </location>
</feature>
<dbReference type="SUPFAM" id="SSF52540">
    <property type="entry name" value="P-loop containing nucleoside triphosphate hydrolases"/>
    <property type="match status" value="1"/>
</dbReference>
<feature type="region of interest" description="Disordered" evidence="2">
    <location>
        <begin position="1446"/>
        <end position="1504"/>
    </location>
</feature>
<feature type="region of interest" description="Disordered" evidence="2">
    <location>
        <begin position="621"/>
        <end position="675"/>
    </location>
</feature>
<dbReference type="Proteomes" id="UP000664521">
    <property type="component" value="Unassembled WGS sequence"/>
</dbReference>
<feature type="compositionally biased region" description="Polar residues" evidence="2">
    <location>
        <begin position="630"/>
        <end position="649"/>
    </location>
</feature>
<evidence type="ECO:0000256" key="1">
    <source>
        <dbReference type="PROSITE-ProRule" id="PRU00339"/>
    </source>
</evidence>